<evidence type="ECO:0000256" key="2">
    <source>
        <dbReference type="ARBA" id="ARBA00023163"/>
    </source>
</evidence>
<dbReference type="WBParaSite" id="GPUH_0000558301-mRNA-1">
    <property type="protein sequence ID" value="GPUH_0000558301-mRNA-1"/>
    <property type="gene ID" value="GPUH_0000558301"/>
</dbReference>
<organism evidence="6">
    <name type="scientific">Gongylonema pulchrum</name>
    <dbReference type="NCBI Taxonomy" id="637853"/>
    <lineage>
        <taxon>Eukaryota</taxon>
        <taxon>Metazoa</taxon>
        <taxon>Ecdysozoa</taxon>
        <taxon>Nematoda</taxon>
        <taxon>Chromadorea</taxon>
        <taxon>Rhabditida</taxon>
        <taxon>Spirurina</taxon>
        <taxon>Spiruromorpha</taxon>
        <taxon>Spiruroidea</taxon>
        <taxon>Gongylonematidae</taxon>
        <taxon>Gongylonema</taxon>
    </lineage>
</organism>
<evidence type="ECO:0000313" key="5">
    <source>
        <dbReference type="Proteomes" id="UP000271098"/>
    </source>
</evidence>
<reference evidence="6" key="1">
    <citation type="submission" date="2016-06" db="UniProtKB">
        <authorList>
            <consortium name="WormBaseParasite"/>
        </authorList>
    </citation>
    <scope>IDENTIFICATION</scope>
</reference>
<keyword evidence="2" id="KW-0804">Transcription</keyword>
<dbReference type="Proteomes" id="UP000271098">
    <property type="component" value="Unassembled WGS sequence"/>
</dbReference>
<keyword evidence="3" id="KW-0675">Receptor</keyword>
<name>A0A183DA34_9BILA</name>
<protein>
    <submittedName>
        <fullName evidence="6">NR LBD domain-containing protein</fullName>
    </submittedName>
</protein>
<evidence type="ECO:0000313" key="6">
    <source>
        <dbReference type="WBParaSite" id="GPUH_0000558301-mRNA-1"/>
    </source>
</evidence>
<reference evidence="4 5" key="2">
    <citation type="submission" date="2018-11" db="EMBL/GenBank/DDBJ databases">
        <authorList>
            <consortium name="Pathogen Informatics"/>
        </authorList>
    </citation>
    <scope>NUCLEOTIDE SEQUENCE [LARGE SCALE GENOMIC DNA]</scope>
</reference>
<dbReference type="EMBL" id="UYRT01012011">
    <property type="protein sequence ID" value="VDK51336.1"/>
    <property type="molecule type" value="Genomic_DNA"/>
</dbReference>
<keyword evidence="1" id="KW-0805">Transcription regulation</keyword>
<gene>
    <name evidence="4" type="ORF">GPUH_LOCUS5574</name>
</gene>
<dbReference type="Gene3D" id="1.10.565.10">
    <property type="entry name" value="Retinoid X Receptor"/>
    <property type="match status" value="1"/>
</dbReference>
<accession>A0A183DA34</accession>
<keyword evidence="5" id="KW-1185">Reference proteome</keyword>
<evidence type="ECO:0000313" key="4">
    <source>
        <dbReference type="EMBL" id="VDK51336.1"/>
    </source>
</evidence>
<dbReference type="SUPFAM" id="SSF48508">
    <property type="entry name" value="Nuclear receptor ligand-binding domain"/>
    <property type="match status" value="1"/>
</dbReference>
<dbReference type="InterPro" id="IPR035500">
    <property type="entry name" value="NHR-like_dom_sf"/>
</dbReference>
<dbReference type="AlphaFoldDB" id="A0A183DA34"/>
<evidence type="ECO:0000256" key="3">
    <source>
        <dbReference type="ARBA" id="ARBA00023170"/>
    </source>
</evidence>
<sequence length="99" mass="11027">MEQIDLDVTTAPQQMKLLFTLILEEAKRFRQLLQWDPPSFSALLALQFLNKKEYAGEPLSSDAAVDKLRGTITSALKDHCCGSSPPHTKKLQTIIAQVS</sequence>
<dbReference type="OrthoDB" id="5771769at2759"/>
<evidence type="ECO:0000256" key="1">
    <source>
        <dbReference type="ARBA" id="ARBA00023015"/>
    </source>
</evidence>
<proteinExistence type="predicted"/>